<dbReference type="KEGG" id="aja:AJAP_42500"/>
<proteinExistence type="predicted"/>
<evidence type="ECO:0000259" key="1">
    <source>
        <dbReference type="SMART" id="SM00470"/>
    </source>
</evidence>
<dbReference type="Proteomes" id="UP000028492">
    <property type="component" value="Plasmid pAmyja1"/>
</dbReference>
<feature type="domain" description="ParB-like N-terminal" evidence="1">
    <location>
        <begin position="19"/>
        <end position="122"/>
    </location>
</feature>
<dbReference type="eggNOG" id="COG1475">
    <property type="taxonomic scope" value="Bacteria"/>
</dbReference>
<dbReference type="Gene3D" id="3.90.1530.10">
    <property type="entry name" value="Conserved hypothetical protein from pyrococcus furiosus pfu- 392566-001, ParB domain"/>
    <property type="match status" value="1"/>
</dbReference>
<dbReference type="Pfam" id="PF02195">
    <property type="entry name" value="ParB_N"/>
    <property type="match status" value="1"/>
</dbReference>
<dbReference type="InterPro" id="IPR036086">
    <property type="entry name" value="ParB/Sulfiredoxin_sf"/>
</dbReference>
<gene>
    <name evidence="2" type="ORF">AJAP_42500</name>
</gene>
<keyword evidence="3" id="KW-1185">Reference proteome</keyword>
<reference evidence="2 3" key="1">
    <citation type="journal article" date="2014" name="J. Biotechnol.">
        <title>Complete genome sequence of the actinobacterium Amycolatopsis japonica MG417-CF17(T) (=DSM 44213T) producing (S,S)-N,N'-ethylenediaminedisuccinic acid.</title>
        <authorList>
            <person name="Stegmann E."/>
            <person name="Albersmeier A."/>
            <person name="Spohn M."/>
            <person name="Gert H."/>
            <person name="Weber T."/>
            <person name="Wohlleben W."/>
            <person name="Kalinowski J."/>
            <person name="Ruckert C."/>
        </authorList>
    </citation>
    <scope>NUCLEOTIDE SEQUENCE [LARGE SCALE GENOMIC DNA]</scope>
    <source>
        <strain evidence="3">MG417-CF17 (DSM 44213)</strain>
        <plasmid evidence="2">pAmyja1</plasmid>
    </source>
</reference>
<keyword evidence="2" id="KW-0614">Plasmid</keyword>
<sequence>MITKLEPTPAGADPLNHLQWVDADQLDPNSWNPNRVHDAELKLLARSMLETGWIQPLLVNPDGLIIDGFHRWRLSSNGGVDGHGKWKRLAAQVRERWSGRVPVAVLDVDRPTAMLMTIRINRAKGTHVAVSMSEIVRELIEVHAMDPQQIATEMGATLDEVNLLAQDGVFAVKGIKNWAYSPAWYPAEDGRKPAAKR</sequence>
<dbReference type="EMBL" id="CP008954">
    <property type="protein sequence ID" value="AIG81270.1"/>
    <property type="molecule type" value="Genomic_DNA"/>
</dbReference>
<evidence type="ECO:0000313" key="3">
    <source>
        <dbReference type="Proteomes" id="UP000028492"/>
    </source>
</evidence>
<dbReference type="SMART" id="SM00470">
    <property type="entry name" value="ParB"/>
    <property type="match status" value="1"/>
</dbReference>
<protein>
    <submittedName>
        <fullName evidence="2">Gp5</fullName>
    </submittedName>
</protein>
<name>A0A075VEC3_9PSEU</name>
<evidence type="ECO:0000313" key="2">
    <source>
        <dbReference type="EMBL" id="AIG81270.1"/>
    </source>
</evidence>
<dbReference type="AlphaFoldDB" id="A0A075VEC3"/>
<geneLocation type="plasmid" evidence="2 3">
    <name>pAmyja1</name>
</geneLocation>
<dbReference type="RefSeq" id="WP_051972900.1">
    <property type="nucleotide sequence ID" value="NZ_CP008954.1"/>
</dbReference>
<dbReference type="SUPFAM" id="SSF110849">
    <property type="entry name" value="ParB/Sulfiredoxin"/>
    <property type="match status" value="1"/>
</dbReference>
<organism evidence="2 3">
    <name type="scientific">Amycolatopsis japonica</name>
    <dbReference type="NCBI Taxonomy" id="208439"/>
    <lineage>
        <taxon>Bacteria</taxon>
        <taxon>Bacillati</taxon>
        <taxon>Actinomycetota</taxon>
        <taxon>Actinomycetes</taxon>
        <taxon>Pseudonocardiales</taxon>
        <taxon>Pseudonocardiaceae</taxon>
        <taxon>Amycolatopsis</taxon>
        <taxon>Amycolatopsis japonica group</taxon>
    </lineage>
</organism>
<accession>A0A075VEC3</accession>
<dbReference type="InterPro" id="IPR003115">
    <property type="entry name" value="ParB_N"/>
</dbReference>
<dbReference type="HOGENOM" id="CLU_105812_0_0_11"/>